<feature type="domain" description="O-antigen ligase-related" evidence="6">
    <location>
        <begin position="158"/>
        <end position="305"/>
    </location>
</feature>
<dbReference type="GO" id="GO:0016020">
    <property type="term" value="C:membrane"/>
    <property type="evidence" value="ECO:0007669"/>
    <property type="project" value="UniProtKB-SubCell"/>
</dbReference>
<dbReference type="Proteomes" id="UP000186524">
    <property type="component" value="Unassembled WGS sequence"/>
</dbReference>
<proteinExistence type="predicted"/>
<feature type="transmembrane region" description="Helical" evidence="5">
    <location>
        <begin position="288"/>
        <end position="309"/>
    </location>
</feature>
<name>A0A1Q5P6E2_9BACI</name>
<sequence length="380" mass="43502">MLFLLPFMIHGLSLKKEFFKILKENKYYFILSIYTLLGLLWTEELFRGMYLVYNMIVAPFIAMSLIRTRNGLKVWRNFSWSVLLLSLLLHSDLLKVFFNYYEVQRFAYYYGDISLNPNSFGLWLNLSLAYFITIGIKLYQNKNLSNFRLLILIMNITLTVYFMVITVSRSTMIAGIVAVFLLIIISKSKLVIVLTSFLVSFTLLCVLITLNMDGSNQGGFIIDRFSTLDLNGREDIWGIVFNTSFESPDKFLFGVGTGGAEKEIGSAHSEGTVRISDDGTARTSTHNVYLLFLLQGGVVGIFIYLMFLINLFKLTLTRIKSTFMHIGILYLITTFAIMSLTGNLIYNPIYPFLIAIALALLTKKDNTKTYDTECFQKMFI</sequence>
<feature type="transmembrane region" description="Helical" evidence="5">
    <location>
        <begin position="120"/>
        <end position="139"/>
    </location>
</feature>
<feature type="transmembrane region" description="Helical" evidence="5">
    <location>
        <begin position="190"/>
        <end position="210"/>
    </location>
</feature>
<evidence type="ECO:0000313" key="7">
    <source>
        <dbReference type="EMBL" id="OKL37662.1"/>
    </source>
</evidence>
<evidence type="ECO:0000256" key="3">
    <source>
        <dbReference type="ARBA" id="ARBA00022989"/>
    </source>
</evidence>
<dbReference type="Pfam" id="PF04932">
    <property type="entry name" value="Wzy_C"/>
    <property type="match status" value="1"/>
</dbReference>
<evidence type="ECO:0000256" key="2">
    <source>
        <dbReference type="ARBA" id="ARBA00022692"/>
    </source>
</evidence>
<keyword evidence="4 5" id="KW-0472">Membrane</keyword>
<evidence type="ECO:0000256" key="1">
    <source>
        <dbReference type="ARBA" id="ARBA00004141"/>
    </source>
</evidence>
<evidence type="ECO:0000256" key="5">
    <source>
        <dbReference type="SAM" id="Phobius"/>
    </source>
</evidence>
<dbReference type="PANTHER" id="PTHR37422:SF13">
    <property type="entry name" value="LIPOPOLYSACCHARIDE BIOSYNTHESIS PROTEIN PA4999-RELATED"/>
    <property type="match status" value="1"/>
</dbReference>
<keyword evidence="8" id="KW-1185">Reference proteome</keyword>
<gene>
    <name evidence="7" type="ORF">BLL40_05015</name>
</gene>
<keyword evidence="2 5" id="KW-0812">Transmembrane</keyword>
<reference evidence="7 8" key="1">
    <citation type="submission" date="2016-12" db="EMBL/GenBank/DDBJ databases">
        <title>Domibacillus sp. SAOS 44 whole genome sequencing.</title>
        <authorList>
            <person name="Verma A."/>
            <person name="Krishnamurthi S."/>
        </authorList>
    </citation>
    <scope>NUCLEOTIDE SEQUENCE [LARGE SCALE GENOMIC DNA]</scope>
    <source>
        <strain evidence="7 8">SAOS 44</strain>
    </source>
</reference>
<feature type="transmembrane region" description="Helical" evidence="5">
    <location>
        <begin position="78"/>
        <end position="100"/>
    </location>
</feature>
<feature type="transmembrane region" description="Helical" evidence="5">
    <location>
        <begin position="170"/>
        <end position="185"/>
    </location>
</feature>
<evidence type="ECO:0000256" key="4">
    <source>
        <dbReference type="ARBA" id="ARBA00023136"/>
    </source>
</evidence>
<protein>
    <recommendedName>
        <fullName evidence="6">O-antigen ligase-related domain-containing protein</fullName>
    </recommendedName>
</protein>
<feature type="transmembrane region" description="Helical" evidence="5">
    <location>
        <begin position="321"/>
        <end position="338"/>
    </location>
</feature>
<evidence type="ECO:0000313" key="8">
    <source>
        <dbReference type="Proteomes" id="UP000186524"/>
    </source>
</evidence>
<feature type="transmembrane region" description="Helical" evidence="5">
    <location>
        <begin position="146"/>
        <end position="164"/>
    </location>
</feature>
<dbReference type="EMBL" id="MRWQ01000004">
    <property type="protein sequence ID" value="OKL37662.1"/>
    <property type="molecule type" value="Genomic_DNA"/>
</dbReference>
<organism evidence="7 8">
    <name type="scientific">Domibacillus mangrovi</name>
    <dbReference type="NCBI Taxonomy" id="1714354"/>
    <lineage>
        <taxon>Bacteria</taxon>
        <taxon>Bacillati</taxon>
        <taxon>Bacillota</taxon>
        <taxon>Bacilli</taxon>
        <taxon>Bacillales</taxon>
        <taxon>Bacillaceae</taxon>
        <taxon>Domibacillus</taxon>
    </lineage>
</organism>
<dbReference type="InterPro" id="IPR007016">
    <property type="entry name" value="O-antigen_ligase-rel_domated"/>
</dbReference>
<dbReference type="STRING" id="1714354.BLL40_05015"/>
<evidence type="ECO:0000259" key="6">
    <source>
        <dbReference type="Pfam" id="PF04932"/>
    </source>
</evidence>
<feature type="transmembrane region" description="Helical" evidence="5">
    <location>
        <begin position="344"/>
        <end position="361"/>
    </location>
</feature>
<comment type="caution">
    <text evidence="7">The sequence shown here is derived from an EMBL/GenBank/DDBJ whole genome shotgun (WGS) entry which is preliminary data.</text>
</comment>
<dbReference type="InterPro" id="IPR051533">
    <property type="entry name" value="WaaL-like"/>
</dbReference>
<dbReference type="AlphaFoldDB" id="A0A1Q5P6E2"/>
<feature type="transmembrane region" description="Helical" evidence="5">
    <location>
        <begin position="48"/>
        <end position="66"/>
    </location>
</feature>
<accession>A0A1Q5P6E2</accession>
<dbReference type="PANTHER" id="PTHR37422">
    <property type="entry name" value="TEICHURONIC ACID BIOSYNTHESIS PROTEIN TUAE"/>
    <property type="match status" value="1"/>
</dbReference>
<comment type="subcellular location">
    <subcellularLocation>
        <location evidence="1">Membrane</location>
        <topology evidence="1">Multi-pass membrane protein</topology>
    </subcellularLocation>
</comment>
<keyword evidence="3 5" id="KW-1133">Transmembrane helix</keyword>